<evidence type="ECO:0000256" key="3">
    <source>
        <dbReference type="ARBA" id="ARBA00022475"/>
    </source>
</evidence>
<feature type="transmembrane region" description="Helical" evidence="11">
    <location>
        <begin position="62"/>
        <end position="83"/>
    </location>
</feature>
<evidence type="ECO:0000256" key="5">
    <source>
        <dbReference type="ARBA" id="ARBA00022597"/>
    </source>
</evidence>
<dbReference type="PANTHER" id="PTHR32196:SF32">
    <property type="entry name" value="XYLOSE TRANSPORT SYSTEM PERMEASE PROTEIN XYLH"/>
    <property type="match status" value="1"/>
</dbReference>
<evidence type="ECO:0000313" key="13">
    <source>
        <dbReference type="Proteomes" id="UP001595613"/>
    </source>
</evidence>
<keyword evidence="7 11" id="KW-1133">Transmembrane helix</keyword>
<feature type="transmembrane region" description="Helical" evidence="11">
    <location>
        <begin position="279"/>
        <end position="303"/>
    </location>
</feature>
<dbReference type="Proteomes" id="UP001595613">
    <property type="component" value="Unassembled WGS sequence"/>
</dbReference>
<evidence type="ECO:0000256" key="6">
    <source>
        <dbReference type="ARBA" id="ARBA00022692"/>
    </source>
</evidence>
<evidence type="ECO:0000256" key="2">
    <source>
        <dbReference type="ARBA" id="ARBA00022448"/>
    </source>
</evidence>
<keyword evidence="3" id="KW-1003">Cell membrane</keyword>
<feature type="transmembrane region" description="Helical" evidence="11">
    <location>
        <begin position="90"/>
        <end position="111"/>
    </location>
</feature>
<keyword evidence="5" id="KW-0762">Sugar transport</keyword>
<evidence type="ECO:0000256" key="1">
    <source>
        <dbReference type="ARBA" id="ARBA00004651"/>
    </source>
</evidence>
<keyword evidence="13" id="KW-1185">Reference proteome</keyword>
<evidence type="ECO:0000256" key="9">
    <source>
        <dbReference type="ARBA" id="ARBA00035611"/>
    </source>
</evidence>
<dbReference type="Pfam" id="PF02653">
    <property type="entry name" value="BPD_transp_2"/>
    <property type="match status" value="1"/>
</dbReference>
<organism evidence="12 13">
    <name type="scientific">Devosia honganensis</name>
    <dbReference type="NCBI Taxonomy" id="1610527"/>
    <lineage>
        <taxon>Bacteria</taxon>
        <taxon>Pseudomonadati</taxon>
        <taxon>Pseudomonadota</taxon>
        <taxon>Alphaproteobacteria</taxon>
        <taxon>Hyphomicrobiales</taxon>
        <taxon>Devosiaceae</taxon>
        <taxon>Devosia</taxon>
    </lineage>
</organism>
<name>A0ABV7X4L9_9HYPH</name>
<sequence>MAEQQAISSSTHPSHSVHNPLQRFLSATEIDTRLLGMIGALAVIWIGFNIFSGGLFLTPRNLWNLSVQTASVAVMVTGMVLVIVTRNIDLSVGSILGVVGMVMGVMQTQILPVQLGLGLGHPLIWVLSLASGLVVGVGIGAIQGSIIAYLRVPAFIVTLGGYLVWRGSAWWVTAGRTVAPMDSTFQLMGGGPSGAIGAFWSWVVAIVACAAIVLAIYFGRRQRRRFHFPQRPIWAEVALAAIGCGATIGAVWVANAYPWPVRIAENFARANDIAIPEQGLFIAHGIAIPVLIALGIGVAMTFLTTRTRFGRYVYAMGGNPEAAELAGINTRWVTVKIFMLMGALCAVAAAIATARLNAATNALGTLDELYVIAAAVIGGTSLAGGVGTVAGALLGALVMQSLQSGMVLMGLDSPLQSIVVGIVLVFAVWLDTLYRQNKQ</sequence>
<comment type="subcellular location">
    <subcellularLocation>
        <location evidence="1">Cell membrane</location>
        <topology evidence="1">Multi-pass membrane protein</topology>
    </subcellularLocation>
</comment>
<evidence type="ECO:0000256" key="4">
    <source>
        <dbReference type="ARBA" id="ARBA00022519"/>
    </source>
</evidence>
<proteinExistence type="predicted"/>
<evidence type="ECO:0000256" key="11">
    <source>
        <dbReference type="SAM" id="Phobius"/>
    </source>
</evidence>
<feature type="transmembrane region" description="Helical" evidence="11">
    <location>
        <begin position="154"/>
        <end position="174"/>
    </location>
</feature>
<feature type="transmembrane region" description="Helical" evidence="11">
    <location>
        <begin position="406"/>
        <end position="430"/>
    </location>
</feature>
<feature type="transmembrane region" description="Helical" evidence="11">
    <location>
        <begin position="237"/>
        <end position="259"/>
    </location>
</feature>
<protein>
    <recommendedName>
        <fullName evidence="10">Xylose transport system permease protein XylH</fullName>
    </recommendedName>
</protein>
<feature type="transmembrane region" description="Helical" evidence="11">
    <location>
        <begin position="194"/>
        <end position="217"/>
    </location>
</feature>
<evidence type="ECO:0000256" key="8">
    <source>
        <dbReference type="ARBA" id="ARBA00023136"/>
    </source>
</evidence>
<dbReference type="PANTHER" id="PTHR32196">
    <property type="entry name" value="ABC TRANSPORTER PERMEASE PROTEIN YPHD-RELATED-RELATED"/>
    <property type="match status" value="1"/>
</dbReference>
<keyword evidence="4" id="KW-0997">Cell inner membrane</keyword>
<dbReference type="RefSeq" id="WP_380098149.1">
    <property type="nucleotide sequence ID" value="NZ_JBHRYD010000015.1"/>
</dbReference>
<comment type="function">
    <text evidence="9">Part of the binding-protein-dependent transport system for D-xylose. Probably responsible for the translocation of the substrate across the membrane.</text>
</comment>
<evidence type="ECO:0000313" key="12">
    <source>
        <dbReference type="EMBL" id="MFC3706094.1"/>
    </source>
</evidence>
<evidence type="ECO:0000256" key="10">
    <source>
        <dbReference type="ARBA" id="ARBA00035686"/>
    </source>
</evidence>
<dbReference type="EMBL" id="JBHRYD010000015">
    <property type="protein sequence ID" value="MFC3706094.1"/>
    <property type="molecule type" value="Genomic_DNA"/>
</dbReference>
<gene>
    <name evidence="12" type="ORF">ACFOOL_15180</name>
</gene>
<dbReference type="InterPro" id="IPR001851">
    <property type="entry name" value="ABC_transp_permease"/>
</dbReference>
<accession>A0ABV7X4L9</accession>
<reference evidence="13" key="1">
    <citation type="journal article" date="2019" name="Int. J. Syst. Evol. Microbiol.">
        <title>The Global Catalogue of Microorganisms (GCM) 10K type strain sequencing project: providing services to taxonomists for standard genome sequencing and annotation.</title>
        <authorList>
            <consortium name="The Broad Institute Genomics Platform"/>
            <consortium name="The Broad Institute Genome Sequencing Center for Infectious Disease"/>
            <person name="Wu L."/>
            <person name="Ma J."/>
        </authorList>
    </citation>
    <scope>NUCLEOTIDE SEQUENCE [LARGE SCALE GENOMIC DNA]</scope>
    <source>
        <strain evidence="13">KCTC 42281</strain>
    </source>
</reference>
<feature type="transmembrane region" description="Helical" evidence="11">
    <location>
        <begin position="123"/>
        <end position="142"/>
    </location>
</feature>
<feature type="transmembrane region" description="Helical" evidence="11">
    <location>
        <begin position="370"/>
        <end position="394"/>
    </location>
</feature>
<dbReference type="CDD" id="cd06579">
    <property type="entry name" value="TM_PBP1_transp_AraH_like"/>
    <property type="match status" value="1"/>
</dbReference>
<feature type="transmembrane region" description="Helical" evidence="11">
    <location>
        <begin position="337"/>
        <end position="358"/>
    </location>
</feature>
<keyword evidence="6 11" id="KW-0812">Transmembrane</keyword>
<comment type="caution">
    <text evidence="12">The sequence shown here is derived from an EMBL/GenBank/DDBJ whole genome shotgun (WGS) entry which is preliminary data.</text>
</comment>
<keyword evidence="8 11" id="KW-0472">Membrane</keyword>
<keyword evidence="2" id="KW-0813">Transport</keyword>
<feature type="transmembrane region" description="Helical" evidence="11">
    <location>
        <begin position="34"/>
        <end position="56"/>
    </location>
</feature>
<evidence type="ECO:0000256" key="7">
    <source>
        <dbReference type="ARBA" id="ARBA00022989"/>
    </source>
</evidence>